<accession>A0AAE1DJ30</accession>
<keyword evidence="2" id="KW-1185">Reference proteome</keyword>
<dbReference type="EMBL" id="JAWDGP010003760">
    <property type="protein sequence ID" value="KAK3771253.1"/>
    <property type="molecule type" value="Genomic_DNA"/>
</dbReference>
<comment type="caution">
    <text evidence="1">The sequence shown here is derived from an EMBL/GenBank/DDBJ whole genome shotgun (WGS) entry which is preliminary data.</text>
</comment>
<name>A0AAE1DJ30_9GAST</name>
<protein>
    <submittedName>
        <fullName evidence="1">Uncharacterized protein</fullName>
    </submittedName>
</protein>
<sequence length="137" mass="14690">MTTTSLMNGDCGLEMTDKTIRALKGRPQVGHNRELAALAWAVQGMCLPAADVDAEVFEGGFQAVVEGLFLSSHRSFALAQLAVQHLFLQSAVKHPDDVSSPSGVCFCWRVKTLGSLKDLHVGDFVLPSDAEESTEAT</sequence>
<gene>
    <name evidence="1" type="ORF">RRG08_024332</name>
</gene>
<dbReference type="AlphaFoldDB" id="A0AAE1DJ30"/>
<organism evidence="1 2">
    <name type="scientific">Elysia crispata</name>
    <name type="common">lettuce slug</name>
    <dbReference type="NCBI Taxonomy" id="231223"/>
    <lineage>
        <taxon>Eukaryota</taxon>
        <taxon>Metazoa</taxon>
        <taxon>Spiralia</taxon>
        <taxon>Lophotrochozoa</taxon>
        <taxon>Mollusca</taxon>
        <taxon>Gastropoda</taxon>
        <taxon>Heterobranchia</taxon>
        <taxon>Euthyneura</taxon>
        <taxon>Panpulmonata</taxon>
        <taxon>Sacoglossa</taxon>
        <taxon>Placobranchoidea</taxon>
        <taxon>Plakobranchidae</taxon>
        <taxon>Elysia</taxon>
    </lineage>
</organism>
<reference evidence="1" key="1">
    <citation type="journal article" date="2023" name="G3 (Bethesda)">
        <title>A reference genome for the long-term kleptoplast-retaining sea slug Elysia crispata morphotype clarki.</title>
        <authorList>
            <person name="Eastman K.E."/>
            <person name="Pendleton A.L."/>
            <person name="Shaikh M.A."/>
            <person name="Suttiyut T."/>
            <person name="Ogas R."/>
            <person name="Tomko P."/>
            <person name="Gavelis G."/>
            <person name="Widhalm J.R."/>
            <person name="Wisecaver J.H."/>
        </authorList>
    </citation>
    <scope>NUCLEOTIDE SEQUENCE</scope>
    <source>
        <strain evidence="1">ECLA1</strain>
    </source>
</reference>
<dbReference type="Proteomes" id="UP001283361">
    <property type="component" value="Unassembled WGS sequence"/>
</dbReference>
<evidence type="ECO:0000313" key="1">
    <source>
        <dbReference type="EMBL" id="KAK3771253.1"/>
    </source>
</evidence>
<proteinExistence type="predicted"/>
<evidence type="ECO:0000313" key="2">
    <source>
        <dbReference type="Proteomes" id="UP001283361"/>
    </source>
</evidence>